<evidence type="ECO:0008006" key="3">
    <source>
        <dbReference type="Google" id="ProtNLM"/>
    </source>
</evidence>
<reference evidence="1 2" key="1">
    <citation type="submission" date="2021-01" db="EMBL/GenBank/DDBJ databases">
        <title>Evidence that Capnocytophaga endodontalis is a later homotypic synonym for Capnocytophaga genospecies AHN8471, and request for opinion on proposed recognition of strain AHN8471 as type strain of the species.</title>
        <authorList>
            <person name="Nicholson A.C."/>
            <person name="Hopper C.L."/>
            <person name="Gulvik C.A."/>
            <person name="Mcquiston J.R."/>
            <person name="Lau E.F."/>
        </authorList>
    </citation>
    <scope>NUCLEOTIDE SEQUENCE [LARGE SCALE GENOMIC DNA]</scope>
    <source>
        <strain evidence="1 2">AHN9576</strain>
    </source>
</reference>
<evidence type="ECO:0000313" key="2">
    <source>
        <dbReference type="Proteomes" id="UP000603506"/>
    </source>
</evidence>
<name>A0ABS1YYK1_9FLAO</name>
<dbReference type="Proteomes" id="UP000603506">
    <property type="component" value="Unassembled WGS sequence"/>
</dbReference>
<dbReference type="RefSeq" id="WP_203094934.1">
    <property type="nucleotide sequence ID" value="NZ_JAESPH010000030.1"/>
</dbReference>
<keyword evidence="2" id="KW-1185">Reference proteome</keyword>
<accession>A0ABS1YYK1</accession>
<gene>
    <name evidence="1" type="ORF">JNB19_12155</name>
</gene>
<comment type="caution">
    <text evidence="1">The sequence shown here is derived from an EMBL/GenBank/DDBJ whole genome shotgun (WGS) entry which is preliminary data.</text>
</comment>
<organism evidence="1 2">
    <name type="scientific">Capnocytophaga genosp. AHN8471</name>
    <dbReference type="NCBI Taxonomy" id="327574"/>
    <lineage>
        <taxon>Bacteria</taxon>
        <taxon>Pseudomonadati</taxon>
        <taxon>Bacteroidota</taxon>
        <taxon>Flavobacteriia</taxon>
        <taxon>Flavobacteriales</taxon>
        <taxon>Flavobacteriaceae</taxon>
        <taxon>Capnocytophaga</taxon>
    </lineage>
</organism>
<sequence length="290" mass="34379">MGYHIINITENGIKSEYVNDKKALMNLDTITEDSIIYQGEPHWTPLQVKNTEFKNYCLDWYRAGLKAQEHFKTQAQEQGLILEELMQDKVSFQQYLISDKYIAIKRGDFLVRNYGNLEVDVKCRSFRYLSNGELSFRFNCNDVERHLNMQEYTQTPIIIAVYQRNGDSFKKGIPYFISIDRIKELSSTLEKVFVKNVGDCYEIPLKLTLQSFDYITDFDRYDVRKTYSINEMKKNYPNAGKKWTTEEDDKLEVLYCEKTKIIDICNILERSKTSILLRIEKLELREKYDI</sequence>
<evidence type="ECO:0000313" key="1">
    <source>
        <dbReference type="EMBL" id="MBM0651494.1"/>
    </source>
</evidence>
<proteinExistence type="predicted"/>
<dbReference type="EMBL" id="JAEUAH010000020">
    <property type="protein sequence ID" value="MBM0651494.1"/>
    <property type="molecule type" value="Genomic_DNA"/>
</dbReference>
<protein>
    <recommendedName>
        <fullName evidence="3">YqaJ viral recombinase domain-containing protein</fullName>
    </recommendedName>
</protein>